<name>A0A937HBL3_9PROT</name>
<dbReference type="Pfam" id="PF17930">
    <property type="entry name" value="LpxI_N"/>
    <property type="match status" value="1"/>
</dbReference>
<dbReference type="InterPro" id="IPR010415">
    <property type="entry name" value="LpxI_C"/>
</dbReference>
<gene>
    <name evidence="3" type="primary">lpxI</name>
    <name evidence="3" type="ORF">ISQ19_00010</name>
</gene>
<dbReference type="GO" id="GO:0016787">
    <property type="term" value="F:hydrolase activity"/>
    <property type="evidence" value="ECO:0007669"/>
    <property type="project" value="UniProtKB-KW"/>
</dbReference>
<dbReference type="PANTHER" id="PTHR39962:SF1">
    <property type="entry name" value="LPXI FAMILY PROTEIN"/>
    <property type="match status" value="1"/>
</dbReference>
<dbReference type="Gene3D" id="3.40.50.20">
    <property type="match status" value="1"/>
</dbReference>
<dbReference type="EMBL" id="JADHOK010000001">
    <property type="protein sequence ID" value="MBL6761060.1"/>
    <property type="molecule type" value="Genomic_DNA"/>
</dbReference>
<proteinExistence type="predicted"/>
<reference evidence="3" key="1">
    <citation type="submission" date="2020-10" db="EMBL/GenBank/DDBJ databases">
        <title>Microbiome of the Black Sea water column analyzed by genome centric metagenomics.</title>
        <authorList>
            <person name="Cabello-Yeves P.J."/>
            <person name="Callieri C."/>
            <person name="Picazo A."/>
            <person name="Mehrshad M."/>
            <person name="Haro-Moreno J.M."/>
            <person name="Roda-Garcia J."/>
            <person name="Dzembekova N."/>
            <person name="Slabakova V."/>
            <person name="Slabakova N."/>
            <person name="Moncheva S."/>
            <person name="Rodriguez-Valera F."/>
        </authorList>
    </citation>
    <scope>NUCLEOTIDE SEQUENCE</scope>
    <source>
        <strain evidence="3">BS307-5m-G5</strain>
    </source>
</reference>
<feature type="domain" description="LpxI C-terminal" evidence="1">
    <location>
        <begin position="147"/>
        <end position="274"/>
    </location>
</feature>
<keyword evidence="3" id="KW-0378">Hydrolase</keyword>
<dbReference type="Gene3D" id="3.40.140.80">
    <property type="match status" value="1"/>
</dbReference>
<evidence type="ECO:0000259" key="2">
    <source>
        <dbReference type="Pfam" id="PF17930"/>
    </source>
</evidence>
<comment type="caution">
    <text evidence="3">The sequence shown here is derived from an EMBL/GenBank/DDBJ whole genome shotgun (WGS) entry which is preliminary data.</text>
</comment>
<evidence type="ECO:0000313" key="4">
    <source>
        <dbReference type="Proteomes" id="UP000785783"/>
    </source>
</evidence>
<dbReference type="InterPro" id="IPR043167">
    <property type="entry name" value="LpxI_C_sf"/>
</dbReference>
<dbReference type="Proteomes" id="UP000785783">
    <property type="component" value="Unassembled WGS sequence"/>
</dbReference>
<dbReference type="InterPro" id="IPR041255">
    <property type="entry name" value="LpxI_N"/>
</dbReference>
<dbReference type="AlphaFoldDB" id="A0A937HBL3"/>
<evidence type="ECO:0000313" key="3">
    <source>
        <dbReference type="EMBL" id="MBL6761060.1"/>
    </source>
</evidence>
<evidence type="ECO:0000259" key="1">
    <source>
        <dbReference type="Pfam" id="PF06230"/>
    </source>
</evidence>
<organism evidence="3 4">
    <name type="scientific">PS1 clade bacterium</name>
    <dbReference type="NCBI Taxonomy" id="2175152"/>
    <lineage>
        <taxon>Bacteria</taxon>
        <taxon>Pseudomonadati</taxon>
        <taxon>Pseudomonadota</taxon>
        <taxon>Alphaproteobacteria</taxon>
        <taxon>PS1 clade</taxon>
    </lineage>
</organism>
<dbReference type="InterPro" id="IPR053174">
    <property type="entry name" value="LpxI"/>
</dbReference>
<sequence length="282" mass="29502">MATASEKPLGLVAGSGALPLRLAEAHSQNGALYVVALQGEADAALQTYPHIVSPIGHFKAAADALLDAGCNDMVIIGAINRPNIEAVDLDEGGQWFLEQVMAGAHAGDDQLLKVIIAYFEMRGLTVRAAQDFLGHQTGRVGSQTTHDHAPHQADIDRAIEVAQVTGAADIGQSVVIGRRTVLAVEGPEGTDGMLSRLQDLSAEFLGARDAASGVLAKLPKPQQDRRIDIPAIGRQTVELAAAAHLAGIVFEAGGTLFDDFEAVVALAEEKGLFLLGLERPEG</sequence>
<feature type="domain" description="LpxI N-terminal" evidence="2">
    <location>
        <begin position="9"/>
        <end position="134"/>
    </location>
</feature>
<dbReference type="EC" id="3.6.1.54" evidence="3"/>
<dbReference type="PANTHER" id="PTHR39962">
    <property type="entry name" value="BLL4848 PROTEIN"/>
    <property type="match status" value="1"/>
</dbReference>
<dbReference type="Pfam" id="PF06230">
    <property type="entry name" value="LpxI_C"/>
    <property type="match status" value="1"/>
</dbReference>
<protein>
    <submittedName>
        <fullName evidence="3">UDP-2,3-diacylglucosamine diphosphatase LpxI</fullName>
        <ecNumber evidence="3">3.6.1.54</ecNumber>
    </submittedName>
</protein>
<accession>A0A937HBL3</accession>